<protein>
    <recommendedName>
        <fullName evidence="2">Integrase catalytic domain-containing protein</fullName>
    </recommendedName>
</protein>
<keyword evidence="1" id="KW-0694">RNA-binding</keyword>
<dbReference type="GO" id="GO:0015074">
    <property type="term" value="P:DNA integration"/>
    <property type="evidence" value="ECO:0007669"/>
    <property type="project" value="InterPro"/>
</dbReference>
<organism evidence="3 4">
    <name type="scientific">Austropuccinia psidii MF-1</name>
    <dbReference type="NCBI Taxonomy" id="1389203"/>
    <lineage>
        <taxon>Eukaryota</taxon>
        <taxon>Fungi</taxon>
        <taxon>Dikarya</taxon>
        <taxon>Basidiomycota</taxon>
        <taxon>Pucciniomycotina</taxon>
        <taxon>Pucciniomycetes</taxon>
        <taxon>Pucciniales</taxon>
        <taxon>Sphaerophragmiaceae</taxon>
        <taxon>Austropuccinia</taxon>
    </lineage>
</organism>
<evidence type="ECO:0000259" key="2">
    <source>
        <dbReference type="PROSITE" id="PS50994"/>
    </source>
</evidence>
<evidence type="ECO:0000256" key="1">
    <source>
        <dbReference type="ARBA" id="ARBA00022884"/>
    </source>
</evidence>
<evidence type="ECO:0000313" key="4">
    <source>
        <dbReference type="Proteomes" id="UP000765509"/>
    </source>
</evidence>
<proteinExistence type="predicted"/>
<evidence type="ECO:0000313" key="3">
    <source>
        <dbReference type="EMBL" id="MBW0519961.1"/>
    </source>
</evidence>
<dbReference type="InterPro" id="IPR001584">
    <property type="entry name" value="Integrase_cat-core"/>
</dbReference>
<dbReference type="OrthoDB" id="3158924at2759"/>
<dbReference type="SUPFAM" id="SSF53098">
    <property type="entry name" value="Ribonuclease H-like"/>
    <property type="match status" value="1"/>
</dbReference>
<dbReference type="PANTHER" id="PTHR37984:SF5">
    <property type="entry name" value="PROTEIN NYNRIN-LIKE"/>
    <property type="match status" value="1"/>
</dbReference>
<dbReference type="EMBL" id="AVOT02027752">
    <property type="protein sequence ID" value="MBW0519961.1"/>
    <property type="molecule type" value="Genomic_DNA"/>
</dbReference>
<feature type="domain" description="Integrase catalytic" evidence="2">
    <location>
        <begin position="35"/>
        <end position="147"/>
    </location>
</feature>
<reference evidence="3" key="1">
    <citation type="submission" date="2021-03" db="EMBL/GenBank/DDBJ databases">
        <title>Draft genome sequence of rust myrtle Austropuccinia psidii MF-1, a brazilian biotype.</title>
        <authorList>
            <person name="Quecine M.C."/>
            <person name="Pachon D.M.R."/>
            <person name="Bonatelli M.L."/>
            <person name="Correr F.H."/>
            <person name="Franceschini L.M."/>
            <person name="Leite T.F."/>
            <person name="Margarido G.R.A."/>
            <person name="Almeida C.A."/>
            <person name="Ferrarezi J.A."/>
            <person name="Labate C.A."/>
        </authorList>
    </citation>
    <scope>NUCLEOTIDE SEQUENCE</scope>
    <source>
        <strain evidence="3">MF-1</strain>
    </source>
</reference>
<dbReference type="InterPro" id="IPR036397">
    <property type="entry name" value="RNaseH_sf"/>
</dbReference>
<dbReference type="GO" id="GO:0003723">
    <property type="term" value="F:RNA binding"/>
    <property type="evidence" value="ECO:0007669"/>
    <property type="project" value="UniProtKB-KW"/>
</dbReference>
<accession>A0A9Q3ECM5</accession>
<dbReference type="Gene3D" id="3.30.420.10">
    <property type="entry name" value="Ribonuclease H-like superfamily/Ribonuclease H"/>
    <property type="match status" value="1"/>
</dbReference>
<gene>
    <name evidence="3" type="ORF">O181_059676</name>
</gene>
<dbReference type="Proteomes" id="UP000765509">
    <property type="component" value="Unassembled WGS sequence"/>
</dbReference>
<keyword evidence="4" id="KW-1185">Reference proteome</keyword>
<dbReference type="InterPro" id="IPR012337">
    <property type="entry name" value="RNaseH-like_sf"/>
</dbReference>
<dbReference type="GO" id="GO:0005634">
    <property type="term" value="C:nucleus"/>
    <property type="evidence" value="ECO:0007669"/>
    <property type="project" value="UniProtKB-ARBA"/>
</dbReference>
<dbReference type="AlphaFoldDB" id="A0A9Q3ECM5"/>
<sequence>MWQKDVAEYCKTCDRCKTPNKTTGKRLNNMIKIKEPSRPWKILHMDWLTGLTPGVDKRDNACLVIVNSFSKTQILLPCHKDDASMDTALLIWNRLVSWTGIFTNIISDIDPKFNSELWKNLHQLFGTKLSSSTAYHPQIYGPAERII</sequence>
<dbReference type="PANTHER" id="PTHR37984">
    <property type="entry name" value="PROTEIN CBG26694"/>
    <property type="match status" value="1"/>
</dbReference>
<comment type="caution">
    <text evidence="3">The sequence shown here is derived from an EMBL/GenBank/DDBJ whole genome shotgun (WGS) entry which is preliminary data.</text>
</comment>
<name>A0A9Q3ECM5_9BASI</name>
<dbReference type="InterPro" id="IPR050951">
    <property type="entry name" value="Retrovirus_Pol_polyprotein"/>
</dbReference>
<dbReference type="PROSITE" id="PS50994">
    <property type="entry name" value="INTEGRASE"/>
    <property type="match status" value="1"/>
</dbReference>